<keyword evidence="1" id="KW-1133">Transmembrane helix</keyword>
<protein>
    <submittedName>
        <fullName evidence="3">Putative membrane protein</fullName>
    </submittedName>
</protein>
<feature type="domain" description="SHOCT" evidence="2">
    <location>
        <begin position="44"/>
        <end position="69"/>
    </location>
</feature>
<sequence length="70" mass="8025">MMGGYGMMSGFGMFIPLLLIGFVIYVAFRLSNGSYSIRSRENNALDILDERFAKGEISEEEYIHKKKILR</sequence>
<evidence type="ECO:0000313" key="4">
    <source>
        <dbReference type="Proteomes" id="UP000243255"/>
    </source>
</evidence>
<dbReference type="Proteomes" id="UP000243255">
    <property type="component" value="Unassembled WGS sequence"/>
</dbReference>
<feature type="transmembrane region" description="Helical" evidence="1">
    <location>
        <begin position="6"/>
        <end position="28"/>
    </location>
</feature>
<keyword evidence="4" id="KW-1185">Reference proteome</keyword>
<evidence type="ECO:0000256" key="1">
    <source>
        <dbReference type="SAM" id="Phobius"/>
    </source>
</evidence>
<dbReference type="AlphaFoldDB" id="A0A1M5K9D2"/>
<accession>A0A1M5K9D2</accession>
<dbReference type="OrthoDB" id="5461404at2"/>
<keyword evidence="1" id="KW-0472">Membrane</keyword>
<reference evidence="4" key="1">
    <citation type="submission" date="2016-11" db="EMBL/GenBank/DDBJ databases">
        <authorList>
            <person name="Varghese N."/>
            <person name="Submissions S."/>
        </authorList>
    </citation>
    <scope>NUCLEOTIDE SEQUENCE [LARGE SCALE GENOMIC DNA]</scope>
    <source>
        <strain evidence="4">DSM 2635</strain>
    </source>
</reference>
<evidence type="ECO:0000259" key="2">
    <source>
        <dbReference type="Pfam" id="PF09851"/>
    </source>
</evidence>
<dbReference type="STRING" id="1121321.SAMN04488530_102171"/>
<keyword evidence="1" id="KW-0812">Transmembrane</keyword>
<dbReference type="RefSeq" id="WP_159430041.1">
    <property type="nucleotide sequence ID" value="NZ_BAABCH010000028.1"/>
</dbReference>
<name>A0A1M5K9D2_9FIRM</name>
<evidence type="ECO:0000313" key="3">
    <source>
        <dbReference type="EMBL" id="SHG49200.1"/>
    </source>
</evidence>
<dbReference type="InterPro" id="IPR018649">
    <property type="entry name" value="SHOCT"/>
</dbReference>
<proteinExistence type="predicted"/>
<organism evidence="3 4">
    <name type="scientific">Asaccharospora irregularis DSM 2635</name>
    <dbReference type="NCBI Taxonomy" id="1121321"/>
    <lineage>
        <taxon>Bacteria</taxon>
        <taxon>Bacillati</taxon>
        <taxon>Bacillota</taxon>
        <taxon>Clostridia</taxon>
        <taxon>Peptostreptococcales</taxon>
        <taxon>Peptostreptococcaceae</taxon>
        <taxon>Asaccharospora</taxon>
    </lineage>
</organism>
<dbReference type="EMBL" id="FQWX01000002">
    <property type="protein sequence ID" value="SHG49200.1"/>
    <property type="molecule type" value="Genomic_DNA"/>
</dbReference>
<gene>
    <name evidence="3" type="ORF">SAMN04488530_102171</name>
</gene>
<dbReference type="Pfam" id="PF09851">
    <property type="entry name" value="SHOCT"/>
    <property type="match status" value="1"/>
</dbReference>